<dbReference type="Gene3D" id="1.20.1600.10">
    <property type="entry name" value="Outer membrane efflux proteins (OEP)"/>
    <property type="match status" value="1"/>
</dbReference>
<dbReference type="InterPro" id="IPR010131">
    <property type="entry name" value="MdtP/NodT-like"/>
</dbReference>
<dbReference type="EMBL" id="JAIRBT010000023">
    <property type="protein sequence ID" value="MBZ6067597.1"/>
    <property type="molecule type" value="Genomic_DNA"/>
</dbReference>
<dbReference type="Gene3D" id="2.20.200.10">
    <property type="entry name" value="Outer membrane efflux proteins (OEP)"/>
    <property type="match status" value="1"/>
</dbReference>
<evidence type="ECO:0000256" key="1">
    <source>
        <dbReference type="ARBA" id="ARBA00007613"/>
    </source>
</evidence>
<keyword evidence="2" id="KW-1134">Transmembrane beta strand</keyword>
<sequence>MMTRPLLLMVSSLLLLGCSQRSDYHRPDLDLPTHWQGQQASTPLHDTWWRAFGDPALDSLVERVLAANPDLAIAGLRLRQAALALDLAQGESRPSVTGALGTSASRPLDRHAASARSANSNLGLGYEVDLWGRLSAVEESARWEAEATWEDREATRLTLIGKTLEAYWQLGYLHQAIASGEADLAAARQTRQLTESRYRAGAVGRLELAQAEQSLAGRTASQLDLTRQQETARNTLRLLLGTPHGPLPVIPSALPDALPTPAPGLPAELLSRRPDVKAAELRLRKQLAEGDQLRASLYPTLSLTAAVNGSSQALAELLQNPVGSLGANLALPFLEWEKGRQRVAQSELAYQQAEIAFRKQLYEALVEVDNALTDTRIGRERETLLADQLRLARESERLARARYRAGATGVQSWLDEQGRLRSAELAWLDQRRTLLLSLARLCQSLGGGMGSDARPDLRT</sequence>
<dbReference type="PANTHER" id="PTHR30203">
    <property type="entry name" value="OUTER MEMBRANE CATION EFFLUX PROTEIN"/>
    <property type="match status" value="1"/>
</dbReference>
<keyword evidence="2" id="KW-0812">Transmembrane</keyword>
<gene>
    <name evidence="3" type="ORF">LA374_15470</name>
</gene>
<dbReference type="Proteomes" id="UP000774958">
    <property type="component" value="Unassembled WGS sequence"/>
</dbReference>
<comment type="caution">
    <text evidence="3">The sequence shown here is derived from an EMBL/GenBank/DDBJ whole genome shotgun (WGS) entry which is preliminary data.</text>
</comment>
<comment type="subcellular location">
    <subcellularLocation>
        <location evidence="2">Cell outer membrane</location>
        <topology evidence="2">Lipid-anchor</topology>
    </subcellularLocation>
</comment>
<keyword evidence="2" id="KW-0449">Lipoprotein</keyword>
<dbReference type="PROSITE" id="PS51257">
    <property type="entry name" value="PROKAR_LIPOPROTEIN"/>
    <property type="match status" value="1"/>
</dbReference>
<keyword evidence="4" id="KW-1185">Reference proteome</keyword>
<keyword evidence="2" id="KW-0564">Palmitate</keyword>
<evidence type="ECO:0000256" key="2">
    <source>
        <dbReference type="RuleBase" id="RU362097"/>
    </source>
</evidence>
<evidence type="ECO:0000313" key="4">
    <source>
        <dbReference type="Proteomes" id="UP000774958"/>
    </source>
</evidence>
<dbReference type="SUPFAM" id="SSF56954">
    <property type="entry name" value="Outer membrane efflux proteins (OEP)"/>
    <property type="match status" value="1"/>
</dbReference>
<organism evidence="3 4">
    <name type="scientific">Aeromonas schubertii</name>
    <dbReference type="NCBI Taxonomy" id="652"/>
    <lineage>
        <taxon>Bacteria</taxon>
        <taxon>Pseudomonadati</taxon>
        <taxon>Pseudomonadota</taxon>
        <taxon>Gammaproteobacteria</taxon>
        <taxon>Aeromonadales</taxon>
        <taxon>Aeromonadaceae</taxon>
        <taxon>Aeromonas</taxon>
    </lineage>
</organism>
<dbReference type="PANTHER" id="PTHR30203:SF32">
    <property type="entry name" value="CATION EFFLUX SYSTEM PROTEIN CUSC"/>
    <property type="match status" value="1"/>
</dbReference>
<dbReference type="Pfam" id="PF02321">
    <property type="entry name" value="OEP"/>
    <property type="match status" value="2"/>
</dbReference>
<name>A0ABS7VEV8_9GAMM</name>
<dbReference type="RefSeq" id="WP_224163355.1">
    <property type="nucleotide sequence ID" value="NZ_JAIRBT010000023.1"/>
</dbReference>
<dbReference type="NCBIfam" id="TIGR01845">
    <property type="entry name" value="outer_NodT"/>
    <property type="match status" value="1"/>
</dbReference>
<dbReference type="InterPro" id="IPR003423">
    <property type="entry name" value="OMP_efflux"/>
</dbReference>
<keyword evidence="2" id="KW-0472">Membrane</keyword>
<proteinExistence type="inferred from homology"/>
<protein>
    <submittedName>
        <fullName evidence="3">TolC family protein</fullName>
    </submittedName>
</protein>
<accession>A0ABS7VEV8</accession>
<reference evidence="3 4" key="1">
    <citation type="submission" date="2021-09" db="EMBL/GenBank/DDBJ databases">
        <title>Aeromonas schubertii isolated from Asian sea bass.</title>
        <authorList>
            <person name="Pinpimai K."/>
        </authorList>
    </citation>
    <scope>NUCLEOTIDE SEQUENCE [LARGE SCALE GENOMIC DNA]</scope>
    <source>
        <strain evidence="3 4">CHULA2021a</strain>
    </source>
</reference>
<comment type="similarity">
    <text evidence="1 2">Belongs to the outer membrane factor (OMF) (TC 1.B.17) family.</text>
</comment>
<evidence type="ECO:0000313" key="3">
    <source>
        <dbReference type="EMBL" id="MBZ6067597.1"/>
    </source>
</evidence>